<evidence type="ECO:0000256" key="5">
    <source>
        <dbReference type="ARBA" id="ARBA00022967"/>
    </source>
</evidence>
<dbReference type="Gene3D" id="2.40.50.100">
    <property type="match status" value="1"/>
</dbReference>
<dbReference type="Pfam" id="PF08402">
    <property type="entry name" value="TOBE_2"/>
    <property type="match status" value="1"/>
</dbReference>
<dbReference type="SUPFAM" id="SSF50331">
    <property type="entry name" value="MOP-like"/>
    <property type="match status" value="1"/>
</dbReference>
<dbReference type="InterPro" id="IPR005893">
    <property type="entry name" value="PotA-like"/>
</dbReference>
<dbReference type="InterPro" id="IPR013611">
    <property type="entry name" value="Transp-assoc_OB_typ2"/>
</dbReference>
<evidence type="ECO:0000313" key="8">
    <source>
        <dbReference type="EMBL" id="CAB4599523.1"/>
    </source>
</evidence>
<dbReference type="InterPro" id="IPR008995">
    <property type="entry name" value="Mo/tungstate-bd_C_term_dom"/>
</dbReference>
<dbReference type="InterPro" id="IPR003593">
    <property type="entry name" value="AAA+_ATPase"/>
</dbReference>
<dbReference type="SUPFAM" id="SSF52540">
    <property type="entry name" value="P-loop containing nucleoside triphosphate hydrolases"/>
    <property type="match status" value="1"/>
</dbReference>
<dbReference type="PROSITE" id="PS50893">
    <property type="entry name" value="ABC_TRANSPORTER_2"/>
    <property type="match status" value="1"/>
</dbReference>
<dbReference type="NCBIfam" id="TIGR01187">
    <property type="entry name" value="potA"/>
    <property type="match status" value="1"/>
</dbReference>
<keyword evidence="6" id="KW-0472">Membrane</keyword>
<organism evidence="8">
    <name type="scientific">freshwater metagenome</name>
    <dbReference type="NCBI Taxonomy" id="449393"/>
    <lineage>
        <taxon>unclassified sequences</taxon>
        <taxon>metagenomes</taxon>
        <taxon>ecological metagenomes</taxon>
    </lineage>
</organism>
<dbReference type="Gene3D" id="3.40.50.300">
    <property type="entry name" value="P-loop containing nucleotide triphosphate hydrolases"/>
    <property type="match status" value="1"/>
</dbReference>
<keyword evidence="4" id="KW-0067">ATP-binding</keyword>
<dbReference type="InterPro" id="IPR003439">
    <property type="entry name" value="ABC_transporter-like_ATP-bd"/>
</dbReference>
<keyword evidence="3" id="KW-0547">Nucleotide-binding</keyword>
<keyword evidence="2" id="KW-1003">Cell membrane</keyword>
<evidence type="ECO:0000256" key="4">
    <source>
        <dbReference type="ARBA" id="ARBA00022840"/>
    </source>
</evidence>
<dbReference type="AlphaFoldDB" id="A0A6J6GIL2"/>
<accession>A0A6J6GIL2</accession>
<name>A0A6J6GIL2_9ZZZZ</name>
<dbReference type="PROSITE" id="PS00211">
    <property type="entry name" value="ABC_TRANSPORTER_1"/>
    <property type="match status" value="1"/>
</dbReference>
<evidence type="ECO:0000256" key="1">
    <source>
        <dbReference type="ARBA" id="ARBA00022448"/>
    </source>
</evidence>
<evidence type="ECO:0000256" key="3">
    <source>
        <dbReference type="ARBA" id="ARBA00022741"/>
    </source>
</evidence>
<dbReference type="Pfam" id="PF00005">
    <property type="entry name" value="ABC_tran"/>
    <property type="match status" value="1"/>
</dbReference>
<dbReference type="EMBL" id="CAEZUF010000129">
    <property type="protein sequence ID" value="CAB4599523.1"/>
    <property type="molecule type" value="Genomic_DNA"/>
</dbReference>
<dbReference type="GO" id="GO:0016887">
    <property type="term" value="F:ATP hydrolysis activity"/>
    <property type="evidence" value="ECO:0007669"/>
    <property type="project" value="InterPro"/>
</dbReference>
<evidence type="ECO:0000256" key="6">
    <source>
        <dbReference type="ARBA" id="ARBA00023136"/>
    </source>
</evidence>
<evidence type="ECO:0000259" key="7">
    <source>
        <dbReference type="PROSITE" id="PS50893"/>
    </source>
</evidence>
<keyword evidence="5" id="KW-1278">Translocase</keyword>
<dbReference type="InterPro" id="IPR050093">
    <property type="entry name" value="ABC_SmlMolc_Importer"/>
</dbReference>
<dbReference type="GO" id="GO:0015417">
    <property type="term" value="F:ABC-type polyamine transporter activity"/>
    <property type="evidence" value="ECO:0007669"/>
    <property type="project" value="InterPro"/>
</dbReference>
<dbReference type="InterPro" id="IPR027417">
    <property type="entry name" value="P-loop_NTPase"/>
</dbReference>
<dbReference type="Gene3D" id="2.40.50.140">
    <property type="entry name" value="Nucleic acid-binding proteins"/>
    <property type="match status" value="1"/>
</dbReference>
<feature type="domain" description="ABC transporter" evidence="7">
    <location>
        <begin position="13"/>
        <end position="241"/>
    </location>
</feature>
<evidence type="ECO:0000256" key="2">
    <source>
        <dbReference type="ARBA" id="ARBA00022475"/>
    </source>
</evidence>
<dbReference type="PANTHER" id="PTHR42781">
    <property type="entry name" value="SPERMIDINE/PUTRESCINE IMPORT ATP-BINDING PROTEIN POTA"/>
    <property type="match status" value="1"/>
</dbReference>
<dbReference type="GO" id="GO:0005524">
    <property type="term" value="F:ATP binding"/>
    <property type="evidence" value="ECO:0007669"/>
    <property type="project" value="UniProtKB-KW"/>
</dbReference>
<dbReference type="GO" id="GO:0043190">
    <property type="term" value="C:ATP-binding cassette (ABC) transporter complex"/>
    <property type="evidence" value="ECO:0007669"/>
    <property type="project" value="InterPro"/>
</dbReference>
<dbReference type="InterPro" id="IPR012340">
    <property type="entry name" value="NA-bd_OB-fold"/>
</dbReference>
<sequence>MSNPKVSDSKGDLHLNRLTKRFADFIAVDDLSLTVPRGSFFALLGPSGCGKTTTLRMIAGLEEPTQGMISIGDTDITTAKPYRRPVNTVFQNYALFPHLTIFENIAFGLRRRGVKDVKKDVDNVLELVELGHLAERKPNQLSGGQQQRIAVARAIVNKPEVLLLDEPLGALDLKLRRQMQIELKRIQMEVGITFIHVTHDQEEAMTMADTIAVMNQGKIEQMGSPAELYESPKTAFVANFLGQSNLIKGKVNSRSGANASVNIHGIDIEVPITRMASHGDSVLIGVRPEKLNINANSKNSIGNGTVTDASFVGVSTQYLVKTSWDEELVVFEQNDAGAPDIKVGDTVSLSWEPAHTFALDGNQDLAAGADVDHEAD</sequence>
<reference evidence="8" key="1">
    <citation type="submission" date="2020-05" db="EMBL/GenBank/DDBJ databases">
        <authorList>
            <person name="Chiriac C."/>
            <person name="Salcher M."/>
            <person name="Ghai R."/>
            <person name="Kavagutti S V."/>
        </authorList>
    </citation>
    <scope>NUCLEOTIDE SEQUENCE</scope>
</reference>
<dbReference type="FunFam" id="3.40.50.300:FF:000133">
    <property type="entry name" value="Spermidine/putrescine import ATP-binding protein PotA"/>
    <property type="match status" value="1"/>
</dbReference>
<dbReference type="PANTHER" id="PTHR42781:SF4">
    <property type="entry name" value="SPERMIDINE_PUTRESCINE IMPORT ATP-BINDING PROTEIN POTA"/>
    <property type="match status" value="1"/>
</dbReference>
<keyword evidence="1" id="KW-0813">Transport</keyword>
<dbReference type="SMART" id="SM00382">
    <property type="entry name" value="AAA"/>
    <property type="match status" value="1"/>
</dbReference>
<protein>
    <submittedName>
        <fullName evidence="8">Unannotated protein</fullName>
    </submittedName>
</protein>
<proteinExistence type="predicted"/>
<dbReference type="InterPro" id="IPR017871">
    <property type="entry name" value="ABC_transporter-like_CS"/>
</dbReference>
<gene>
    <name evidence="8" type="ORF">UFOPK1791_01031</name>
</gene>